<gene>
    <name evidence="4" type="ORF">D4A47_07610</name>
</gene>
<dbReference type="Gene3D" id="3.30.420.40">
    <property type="match status" value="2"/>
</dbReference>
<dbReference type="InterPro" id="IPR036390">
    <property type="entry name" value="WH_DNA-bd_sf"/>
</dbReference>
<reference evidence="4 5" key="1">
    <citation type="submission" date="2018-10" db="EMBL/GenBank/DDBJ databases">
        <title>Anaerotruncus faecis sp. nov., isolated from human feces.</title>
        <authorList>
            <person name="Wang Y.-J."/>
        </authorList>
    </citation>
    <scope>NUCLEOTIDE SEQUENCE [LARGE SCALE GENOMIC DNA]</scope>
    <source>
        <strain evidence="4 5">22A2-44</strain>
    </source>
</reference>
<dbReference type="PANTHER" id="PTHR18964:SF149">
    <property type="entry name" value="BIFUNCTIONAL UDP-N-ACETYLGLUCOSAMINE 2-EPIMERASE_N-ACETYLMANNOSAMINE KINASE"/>
    <property type="match status" value="1"/>
</dbReference>
<dbReference type="PANTHER" id="PTHR18964">
    <property type="entry name" value="ROK (REPRESSOR, ORF, KINASE) FAMILY"/>
    <property type="match status" value="1"/>
</dbReference>
<evidence type="ECO:0000256" key="1">
    <source>
        <dbReference type="ARBA" id="ARBA00002486"/>
    </source>
</evidence>
<dbReference type="SUPFAM" id="SSF46785">
    <property type="entry name" value="Winged helix' DNA-binding domain"/>
    <property type="match status" value="1"/>
</dbReference>
<dbReference type="InterPro" id="IPR036388">
    <property type="entry name" value="WH-like_DNA-bd_sf"/>
</dbReference>
<evidence type="ECO:0000313" key="4">
    <source>
        <dbReference type="EMBL" id="RLL11046.1"/>
    </source>
</evidence>
<name>A0A498CQD4_9FIRM</name>
<dbReference type="GO" id="GO:0042732">
    <property type="term" value="P:D-xylose metabolic process"/>
    <property type="evidence" value="ECO:0007669"/>
    <property type="project" value="UniProtKB-KW"/>
</dbReference>
<dbReference type="AlphaFoldDB" id="A0A498CQD4"/>
<protein>
    <submittedName>
        <fullName evidence="4">ROK family transcriptional regulator</fullName>
    </submittedName>
</protein>
<dbReference type="Gene3D" id="1.10.10.10">
    <property type="entry name" value="Winged helix-like DNA-binding domain superfamily/Winged helix DNA-binding domain"/>
    <property type="match status" value="1"/>
</dbReference>
<keyword evidence="5" id="KW-1185">Reference proteome</keyword>
<comment type="function">
    <text evidence="1">Transcriptional repressor of xylose-utilizing enzymes.</text>
</comment>
<dbReference type="PROSITE" id="PS01125">
    <property type="entry name" value="ROK"/>
    <property type="match status" value="1"/>
</dbReference>
<comment type="similarity">
    <text evidence="2">Belongs to the ROK (NagC/XylR) family.</text>
</comment>
<dbReference type="Proteomes" id="UP000276301">
    <property type="component" value="Unassembled WGS sequence"/>
</dbReference>
<proteinExistence type="inferred from homology"/>
<comment type="caution">
    <text evidence="4">The sequence shown here is derived from an EMBL/GenBank/DDBJ whole genome shotgun (WGS) entry which is preliminary data.</text>
</comment>
<dbReference type="InterPro" id="IPR049874">
    <property type="entry name" value="ROK_cs"/>
</dbReference>
<evidence type="ECO:0000313" key="5">
    <source>
        <dbReference type="Proteomes" id="UP000276301"/>
    </source>
</evidence>
<keyword evidence="3" id="KW-0859">Xylose metabolism</keyword>
<sequence>MIRDDNMTETVRHDLMRSTNMLSVFNCIRKHGPISKRRIQEETGLSWGAVSTFSADLLERGIISETGRVDTGSRRSATAFDINLENNLIIGIDTNVIGMTGVIIDLKSRVKTKIHQELVSNHISELLEQMKGIIRLLMTEVSDRSVIKGIGVAFPGHVDTERGVSVLARQFCSLEPLDICGILKGEFGLPVVIEHDPNCCALSEQLFGAGQGLTNLLYVRLSRGIGMGIILGGEIYHGFAGATGEIGHITMDPDGGPCYCGNNGCLEIYASSEAVLSRCEQAARMGDAPRLAELLARGEPLTLETAEKAAAAGDGAVYDFFYRAADYAGLAVSAAINLLDPQAVILGGEMPDVKEPFYRHLREVIDRRVWNRRSIDIRVSHLGRSSAAIGAASLFIQQAFFSAVGPDAS</sequence>
<accession>A0A498CQD4</accession>
<dbReference type="InterPro" id="IPR043129">
    <property type="entry name" value="ATPase_NBD"/>
</dbReference>
<dbReference type="SUPFAM" id="SSF53067">
    <property type="entry name" value="Actin-like ATPase domain"/>
    <property type="match status" value="1"/>
</dbReference>
<dbReference type="Pfam" id="PF13412">
    <property type="entry name" value="HTH_24"/>
    <property type="match status" value="1"/>
</dbReference>
<dbReference type="InterPro" id="IPR000600">
    <property type="entry name" value="ROK"/>
</dbReference>
<dbReference type="EMBL" id="RCHT01000010">
    <property type="protein sequence ID" value="RLL11046.1"/>
    <property type="molecule type" value="Genomic_DNA"/>
</dbReference>
<evidence type="ECO:0000256" key="2">
    <source>
        <dbReference type="ARBA" id="ARBA00006479"/>
    </source>
</evidence>
<dbReference type="Pfam" id="PF00480">
    <property type="entry name" value="ROK"/>
    <property type="match status" value="1"/>
</dbReference>
<keyword evidence="3" id="KW-0119">Carbohydrate metabolism</keyword>
<evidence type="ECO:0000256" key="3">
    <source>
        <dbReference type="ARBA" id="ARBA00022629"/>
    </source>
</evidence>
<organism evidence="4 5">
    <name type="scientific">Anaerotruncus massiliensis</name>
    <name type="common">ex Liu et al. 2021</name>
    <dbReference type="NCBI Taxonomy" id="2321404"/>
    <lineage>
        <taxon>Bacteria</taxon>
        <taxon>Bacillati</taxon>
        <taxon>Bacillota</taxon>
        <taxon>Clostridia</taxon>
        <taxon>Eubacteriales</taxon>
        <taxon>Oscillospiraceae</taxon>
        <taxon>Anaerotruncus</taxon>
    </lineage>
</organism>